<name>A0ABW4F590_9PSEU</name>
<dbReference type="EMBL" id="JBHUCO010000047">
    <property type="protein sequence ID" value="MFD1522711.1"/>
    <property type="molecule type" value="Genomic_DNA"/>
</dbReference>
<organism evidence="4 5">
    <name type="scientific">Pseudonocardia yunnanensis</name>
    <dbReference type="NCBI Taxonomy" id="58107"/>
    <lineage>
        <taxon>Bacteria</taxon>
        <taxon>Bacillati</taxon>
        <taxon>Actinomycetota</taxon>
        <taxon>Actinomycetes</taxon>
        <taxon>Pseudonocardiales</taxon>
        <taxon>Pseudonocardiaceae</taxon>
        <taxon>Pseudonocardia</taxon>
    </lineage>
</organism>
<accession>A0ABW4F590</accession>
<dbReference type="Pfam" id="PF00561">
    <property type="entry name" value="Abhydrolase_1"/>
    <property type="match status" value="1"/>
</dbReference>
<dbReference type="PANTHER" id="PTHR21661:SF35">
    <property type="entry name" value="EPOXIDE HYDROLASE"/>
    <property type="match status" value="1"/>
</dbReference>
<evidence type="ECO:0000256" key="2">
    <source>
        <dbReference type="ARBA" id="ARBA00022801"/>
    </source>
</evidence>
<comment type="similarity">
    <text evidence="1">Belongs to the peptidase S33 family.</text>
</comment>
<evidence type="ECO:0000259" key="3">
    <source>
        <dbReference type="Pfam" id="PF00561"/>
    </source>
</evidence>
<keyword evidence="2 4" id="KW-0378">Hydrolase</keyword>
<dbReference type="SUPFAM" id="SSF53474">
    <property type="entry name" value="alpha/beta-Hydrolases"/>
    <property type="match status" value="1"/>
</dbReference>
<dbReference type="PRINTS" id="PR00412">
    <property type="entry name" value="EPOXHYDRLASE"/>
</dbReference>
<dbReference type="InterPro" id="IPR000639">
    <property type="entry name" value="Epox_hydrolase-like"/>
</dbReference>
<gene>
    <name evidence="4" type="ORF">ACFSJD_34820</name>
</gene>
<protein>
    <submittedName>
        <fullName evidence="4">Alpha/beta fold hydrolase</fullName>
    </submittedName>
</protein>
<dbReference type="Gene3D" id="3.40.50.1820">
    <property type="entry name" value="alpha/beta hydrolase"/>
    <property type="match status" value="1"/>
</dbReference>
<dbReference type="InterPro" id="IPR000073">
    <property type="entry name" value="AB_hydrolase_1"/>
</dbReference>
<proteinExistence type="inferred from homology"/>
<dbReference type="RefSeq" id="WP_344728210.1">
    <property type="nucleotide sequence ID" value="NZ_BAAAUS010000049.1"/>
</dbReference>
<evidence type="ECO:0000313" key="4">
    <source>
        <dbReference type="EMBL" id="MFD1522711.1"/>
    </source>
</evidence>
<feature type="domain" description="AB hydrolase-1" evidence="3">
    <location>
        <begin position="18"/>
        <end position="115"/>
    </location>
</feature>
<dbReference type="InterPro" id="IPR029058">
    <property type="entry name" value="AB_hydrolase_fold"/>
</dbReference>
<dbReference type="PANTHER" id="PTHR21661">
    <property type="entry name" value="EPOXIDE HYDROLASE 1-RELATED"/>
    <property type="match status" value="1"/>
</dbReference>
<evidence type="ECO:0000256" key="1">
    <source>
        <dbReference type="ARBA" id="ARBA00010088"/>
    </source>
</evidence>
<sequence length="228" mass="25340">MIEPLAFPSRCGAKADVAFDLIISSLPGHGASGKPPRPIGARTTARLWNKLMGENLGYEPYYAQGGDWGAGVAGSLAIDFPEVVKAIHLNLMIVAPQVPAETAAEEEFYAEADEDERRWGAYYQLRATEPKSLAYAMADNPVAQAQWLIQRFYQWSDKRTRSFDHVFSMDQLLTNVMIYVINDAFQTSTWFYTGSEEEHVKQMPKGTRVSVPTGFASYSGDSATGQRR</sequence>
<dbReference type="GO" id="GO:0016787">
    <property type="term" value="F:hydrolase activity"/>
    <property type="evidence" value="ECO:0007669"/>
    <property type="project" value="UniProtKB-KW"/>
</dbReference>
<keyword evidence="5" id="KW-1185">Reference proteome</keyword>
<comment type="caution">
    <text evidence="4">The sequence shown here is derived from an EMBL/GenBank/DDBJ whole genome shotgun (WGS) entry which is preliminary data.</text>
</comment>
<reference evidence="5" key="1">
    <citation type="journal article" date="2019" name="Int. J. Syst. Evol. Microbiol.">
        <title>The Global Catalogue of Microorganisms (GCM) 10K type strain sequencing project: providing services to taxonomists for standard genome sequencing and annotation.</title>
        <authorList>
            <consortium name="The Broad Institute Genomics Platform"/>
            <consortium name="The Broad Institute Genome Sequencing Center for Infectious Disease"/>
            <person name="Wu L."/>
            <person name="Ma J."/>
        </authorList>
    </citation>
    <scope>NUCLEOTIDE SEQUENCE [LARGE SCALE GENOMIC DNA]</scope>
    <source>
        <strain evidence="5">CCM 7043</strain>
    </source>
</reference>
<evidence type="ECO:0000313" key="5">
    <source>
        <dbReference type="Proteomes" id="UP001597114"/>
    </source>
</evidence>
<dbReference type="Proteomes" id="UP001597114">
    <property type="component" value="Unassembled WGS sequence"/>
</dbReference>